<dbReference type="OrthoDB" id="9913615at2"/>
<keyword evidence="1" id="KW-0472">Membrane</keyword>
<organism evidence="2 3">
    <name type="scientific">Loktanella fryxellensis</name>
    <dbReference type="NCBI Taxonomy" id="245187"/>
    <lineage>
        <taxon>Bacteria</taxon>
        <taxon>Pseudomonadati</taxon>
        <taxon>Pseudomonadota</taxon>
        <taxon>Alphaproteobacteria</taxon>
        <taxon>Rhodobacterales</taxon>
        <taxon>Roseobacteraceae</taxon>
        <taxon>Loktanella</taxon>
    </lineage>
</organism>
<dbReference type="Proteomes" id="UP000199585">
    <property type="component" value="Unassembled WGS sequence"/>
</dbReference>
<reference evidence="2 3" key="1">
    <citation type="submission" date="2016-10" db="EMBL/GenBank/DDBJ databases">
        <authorList>
            <person name="de Groot N.N."/>
        </authorList>
    </citation>
    <scope>NUCLEOTIDE SEQUENCE [LARGE SCALE GENOMIC DNA]</scope>
    <source>
        <strain evidence="2 3">DSM 16213</strain>
    </source>
</reference>
<keyword evidence="1" id="KW-0812">Transmembrane</keyword>
<keyword evidence="1" id="KW-1133">Transmembrane helix</keyword>
<dbReference type="AlphaFoldDB" id="A0A1H8JS17"/>
<feature type="transmembrane region" description="Helical" evidence="1">
    <location>
        <begin position="23"/>
        <end position="44"/>
    </location>
</feature>
<gene>
    <name evidence="2" type="ORF">SAMN04488003_14210</name>
</gene>
<protein>
    <submittedName>
        <fullName evidence="2">Uncharacterized protein</fullName>
    </submittedName>
</protein>
<keyword evidence="3" id="KW-1185">Reference proteome</keyword>
<dbReference type="EMBL" id="FOCI01000042">
    <property type="protein sequence ID" value="SEN83544.1"/>
    <property type="molecule type" value="Genomic_DNA"/>
</dbReference>
<sequence>MTSMTNDTSPMTDADGTDTRPWYMMRSSILMICVTVVGLIGIAADQFGGDSAPTGNFRVMENGIIIHSRTIGAQTATD</sequence>
<proteinExistence type="predicted"/>
<accession>A0A1H8JS17</accession>
<evidence type="ECO:0000313" key="3">
    <source>
        <dbReference type="Proteomes" id="UP000199585"/>
    </source>
</evidence>
<dbReference type="RefSeq" id="WP_089905787.1">
    <property type="nucleotide sequence ID" value="NZ_FOCI01000042.1"/>
</dbReference>
<evidence type="ECO:0000313" key="2">
    <source>
        <dbReference type="EMBL" id="SEN83544.1"/>
    </source>
</evidence>
<name>A0A1H8JS17_9RHOB</name>
<evidence type="ECO:0000256" key="1">
    <source>
        <dbReference type="SAM" id="Phobius"/>
    </source>
</evidence>